<evidence type="ECO:0000313" key="2">
    <source>
        <dbReference type="Proteomes" id="UP000284250"/>
    </source>
</evidence>
<dbReference type="AlphaFoldDB" id="A0A418QMN2"/>
<proteinExistence type="predicted"/>
<comment type="caution">
    <text evidence="1">The sequence shown here is derived from an EMBL/GenBank/DDBJ whole genome shotgun (WGS) entry which is preliminary data.</text>
</comment>
<reference evidence="1 2" key="1">
    <citation type="submission" date="2018-09" db="EMBL/GenBank/DDBJ databases">
        <authorList>
            <person name="Zeman M."/>
            <person name="Pardy F."/>
        </authorList>
    </citation>
    <scope>NUCLEOTIDE SEQUENCE [LARGE SCALE GENOMIC DNA]</scope>
    <source>
        <strain evidence="1 2">CCM 8852</strain>
    </source>
</reference>
<evidence type="ECO:0000313" key="1">
    <source>
        <dbReference type="EMBL" id="RIY06455.1"/>
    </source>
</evidence>
<name>A0A418QMN2_9BACT</name>
<gene>
    <name evidence="1" type="ORF">D0T11_18620</name>
</gene>
<keyword evidence="2" id="KW-1185">Reference proteome</keyword>
<sequence length="180" mass="19327">MMQVPAVSCTVRSVDRQAGTIVATDPDGLDYSDVRLRAVLEDDNGVGLLVYPVVGSQVVVSILDGIDTMTFVSQYSDIEEFVLTTAGGISLHLTKAGELHLNGNSLEGLVKAVELKEQLDKTNAVVDAIQQVFVATLPVPLWTPVQPDGINLKVAMTKALLLKKVGDFSDIQNQKVKHGE</sequence>
<dbReference type="EMBL" id="QYCN01000040">
    <property type="protein sequence ID" value="RIY06455.1"/>
    <property type="molecule type" value="Genomic_DNA"/>
</dbReference>
<dbReference type="Proteomes" id="UP000284250">
    <property type="component" value="Unassembled WGS sequence"/>
</dbReference>
<protein>
    <submittedName>
        <fullName evidence="1">Uncharacterized protein</fullName>
    </submittedName>
</protein>
<reference evidence="1 2" key="2">
    <citation type="submission" date="2019-01" db="EMBL/GenBank/DDBJ databases">
        <title>Hymenobacter humicola sp. nov., isolated from soils in Antarctica.</title>
        <authorList>
            <person name="Sedlacek I."/>
            <person name="Holochova P."/>
            <person name="Kralova S."/>
            <person name="Pantucek R."/>
            <person name="Stankova E."/>
            <person name="Vrbovska V."/>
            <person name="Kristofova L."/>
            <person name="Svec P."/>
            <person name="Busse H.-J."/>
        </authorList>
    </citation>
    <scope>NUCLEOTIDE SEQUENCE [LARGE SCALE GENOMIC DNA]</scope>
    <source>
        <strain evidence="1 2">CCM 8852</strain>
    </source>
</reference>
<accession>A0A418QMN2</accession>
<organism evidence="1 2">
    <name type="scientific">Hymenobacter rubripertinctus</name>
    <dbReference type="NCBI Taxonomy" id="2029981"/>
    <lineage>
        <taxon>Bacteria</taxon>
        <taxon>Pseudomonadati</taxon>
        <taxon>Bacteroidota</taxon>
        <taxon>Cytophagia</taxon>
        <taxon>Cytophagales</taxon>
        <taxon>Hymenobacteraceae</taxon>
        <taxon>Hymenobacter</taxon>
    </lineage>
</organism>